<keyword evidence="4 7" id="KW-0812">Transmembrane</keyword>
<dbReference type="Proteomes" id="UP000256763">
    <property type="component" value="Unassembled WGS sequence"/>
</dbReference>
<dbReference type="InterPro" id="IPR050601">
    <property type="entry name" value="CPA3_antiporter_subunitC"/>
</dbReference>
<name>A0A3E0WY26_9GAMM</name>
<dbReference type="EMBL" id="NFZW01000008">
    <property type="protein sequence ID" value="RFA36895.1"/>
    <property type="molecule type" value="Genomic_DNA"/>
</dbReference>
<evidence type="ECO:0000256" key="1">
    <source>
        <dbReference type="ARBA" id="ARBA00004651"/>
    </source>
</evidence>
<feature type="transmembrane region" description="Helical" evidence="7">
    <location>
        <begin position="30"/>
        <end position="46"/>
    </location>
</feature>
<dbReference type="Gene3D" id="1.10.287.3510">
    <property type="match status" value="1"/>
</dbReference>
<comment type="subcellular location">
    <subcellularLocation>
        <location evidence="1">Cell membrane</location>
        <topology evidence="1">Multi-pass membrane protein</topology>
    </subcellularLocation>
</comment>
<dbReference type="PANTHER" id="PTHR34583:SF2">
    <property type="entry name" value="ANTIPORTER SUBUNIT MNHC2-RELATED"/>
    <property type="match status" value="1"/>
</dbReference>
<keyword evidence="5 7" id="KW-1133">Transmembrane helix</keyword>
<sequence length="97" mass="10240">MMYMVLAGALFGIGLSGLFSARHPLRKVLSLNVLSASVFLLLVAVARQSEPLDAVPHAIVLTGIVVTVSTTAVALALLVRLPIRGRQDAAGRPKERP</sequence>
<dbReference type="RefSeq" id="WP_116302158.1">
    <property type="nucleotide sequence ID" value="NZ_NFZV01000008.1"/>
</dbReference>
<accession>A0A3E0WY26</accession>
<evidence type="ECO:0000256" key="5">
    <source>
        <dbReference type="ARBA" id="ARBA00022989"/>
    </source>
</evidence>
<dbReference type="AlphaFoldDB" id="A0A3E0WY26"/>
<evidence type="ECO:0000313" key="8">
    <source>
        <dbReference type="EMBL" id="RFA36895.1"/>
    </source>
</evidence>
<keyword evidence="6 7" id="KW-0472">Membrane</keyword>
<feature type="transmembrane region" description="Helical" evidence="7">
    <location>
        <begin position="58"/>
        <end position="79"/>
    </location>
</feature>
<keyword evidence="3" id="KW-1003">Cell membrane</keyword>
<dbReference type="InterPro" id="IPR039428">
    <property type="entry name" value="NUOK/Mnh_C1-like"/>
</dbReference>
<evidence type="ECO:0000256" key="7">
    <source>
        <dbReference type="SAM" id="Phobius"/>
    </source>
</evidence>
<evidence type="ECO:0008006" key="10">
    <source>
        <dbReference type="Google" id="ProtNLM"/>
    </source>
</evidence>
<evidence type="ECO:0000313" key="9">
    <source>
        <dbReference type="Proteomes" id="UP000256763"/>
    </source>
</evidence>
<proteinExistence type="inferred from homology"/>
<protein>
    <recommendedName>
        <fullName evidence="10">Na+/H+ antiporter subunit C</fullName>
    </recommendedName>
</protein>
<dbReference type="GO" id="GO:0005886">
    <property type="term" value="C:plasma membrane"/>
    <property type="evidence" value="ECO:0007669"/>
    <property type="project" value="UniProtKB-SubCell"/>
</dbReference>
<comment type="similarity">
    <text evidence="2">Belongs to the CPA3 antiporters (TC 2.A.63) subunit C family.</text>
</comment>
<evidence type="ECO:0000256" key="4">
    <source>
        <dbReference type="ARBA" id="ARBA00022692"/>
    </source>
</evidence>
<evidence type="ECO:0000256" key="6">
    <source>
        <dbReference type="ARBA" id="ARBA00023136"/>
    </source>
</evidence>
<comment type="caution">
    <text evidence="8">The sequence shown here is derived from an EMBL/GenBank/DDBJ whole genome shotgun (WGS) entry which is preliminary data.</text>
</comment>
<keyword evidence="9" id="KW-1185">Reference proteome</keyword>
<dbReference type="PANTHER" id="PTHR34583">
    <property type="entry name" value="ANTIPORTER SUBUNIT MNHC2-RELATED"/>
    <property type="match status" value="1"/>
</dbReference>
<organism evidence="8 9">
    <name type="scientific">Alkalilimnicola ehrlichii</name>
    <dbReference type="NCBI Taxonomy" id="351052"/>
    <lineage>
        <taxon>Bacteria</taxon>
        <taxon>Pseudomonadati</taxon>
        <taxon>Pseudomonadota</taxon>
        <taxon>Gammaproteobacteria</taxon>
        <taxon>Chromatiales</taxon>
        <taxon>Ectothiorhodospiraceae</taxon>
        <taxon>Alkalilimnicola</taxon>
    </lineage>
</organism>
<gene>
    <name evidence="8" type="ORF">CAL65_10305</name>
</gene>
<evidence type="ECO:0000256" key="2">
    <source>
        <dbReference type="ARBA" id="ARBA00010388"/>
    </source>
</evidence>
<reference evidence="9" key="1">
    <citation type="submission" date="2017-05" db="EMBL/GenBank/DDBJ databases">
        <authorList>
            <person name="Sharma S."/>
            <person name="Sidhu C."/>
            <person name="Pinnaka A.K."/>
        </authorList>
    </citation>
    <scope>NUCLEOTIDE SEQUENCE [LARGE SCALE GENOMIC DNA]</scope>
    <source>
        <strain evidence="9">AK93</strain>
    </source>
</reference>
<evidence type="ECO:0000256" key="3">
    <source>
        <dbReference type="ARBA" id="ARBA00022475"/>
    </source>
</evidence>
<dbReference type="Pfam" id="PF00420">
    <property type="entry name" value="Oxidored_q2"/>
    <property type="match status" value="1"/>
</dbReference>